<dbReference type="PANTHER" id="PTHR39328">
    <property type="entry name" value="BLL2871 PROTEIN"/>
    <property type="match status" value="1"/>
</dbReference>
<dbReference type="EMBL" id="JABXIY010000051">
    <property type="protein sequence ID" value="NVK98873.1"/>
    <property type="molecule type" value="Genomic_DNA"/>
</dbReference>
<dbReference type="RefSeq" id="WP_011048262.1">
    <property type="nucleotide sequence ID" value="NZ_CP076685.1"/>
</dbReference>
<dbReference type="AlphaFoldDB" id="A0A850LLR1"/>
<evidence type="ECO:0000313" key="1">
    <source>
        <dbReference type="EMBL" id="NVK98873.1"/>
    </source>
</evidence>
<name>A0A850LLR1_9RHOB</name>
<dbReference type="OMA" id="CPWVRAG"/>
<reference evidence="1 2" key="1">
    <citation type="journal article" date="2020" name="Proc. Natl. Acad. Sci. U.S.A.">
        <title>Ecological drivers of bacterial community assembly in synthetic phycospheres.</title>
        <authorList>
            <person name="Fu H."/>
            <person name="Uchimiya M."/>
            <person name="Gore J."/>
            <person name="Moran M.A."/>
        </authorList>
    </citation>
    <scope>NUCLEOTIDE SEQUENCE [LARGE SCALE GENOMIC DNA]</scope>
    <source>
        <strain evidence="1">HF-Din03</strain>
    </source>
</reference>
<dbReference type="SUPFAM" id="SSF56235">
    <property type="entry name" value="N-terminal nucleophile aminohydrolases (Ntn hydrolases)"/>
    <property type="match status" value="1"/>
</dbReference>
<organism evidence="1 2">
    <name type="scientific">Ruegeria pomeroyi</name>
    <dbReference type="NCBI Taxonomy" id="89184"/>
    <lineage>
        <taxon>Bacteria</taxon>
        <taxon>Pseudomonadati</taxon>
        <taxon>Pseudomonadota</taxon>
        <taxon>Alphaproteobacteria</taxon>
        <taxon>Rhodobacterales</taxon>
        <taxon>Roseobacteraceae</taxon>
        <taxon>Ruegeria</taxon>
    </lineage>
</organism>
<evidence type="ECO:0000313" key="2">
    <source>
        <dbReference type="Proteomes" id="UP000565723"/>
    </source>
</evidence>
<protein>
    <submittedName>
        <fullName evidence="1">DUF1028 domain-containing protein</fullName>
    </submittedName>
</protein>
<dbReference type="Gene3D" id="3.60.20.10">
    <property type="entry name" value="Glutamine Phosphoribosylpyrophosphate, subunit 1, domain 1"/>
    <property type="match status" value="1"/>
</dbReference>
<proteinExistence type="predicted"/>
<comment type="caution">
    <text evidence="1">The sequence shown here is derived from an EMBL/GenBank/DDBJ whole genome shotgun (WGS) entry which is preliminary data.</text>
</comment>
<dbReference type="Proteomes" id="UP000565723">
    <property type="component" value="Unassembled WGS sequence"/>
</dbReference>
<dbReference type="SMR" id="A0A850LLR1"/>
<dbReference type="InterPro" id="IPR029055">
    <property type="entry name" value="Ntn_hydrolases_N"/>
</dbReference>
<sequence length="221" mass="23169">MTFSILAHDPETGAIGGAAATGSLCVGGWVLRGDLNAGMSASQGAAPSTFWGEEVLQHLRDGSHPEDAVNHVTSQDSGRAYRQLAAMDLLGNAAAFTGSENQDIKGSVTFASGIASGNMLGDNSVLGAMTEAFVASDLTFERRLLAALIAAEGAGSDFRGLLSAAMLVLHPDRPPVTLRIDYHPDNPIGALEQLYQKATTGDYADWARQVPVLSDKERILD</sequence>
<dbReference type="PANTHER" id="PTHR39328:SF1">
    <property type="entry name" value="BLL2871 PROTEIN"/>
    <property type="match status" value="1"/>
</dbReference>
<gene>
    <name evidence="1" type="ORF">HW564_18250</name>
</gene>
<dbReference type="Pfam" id="PF06267">
    <property type="entry name" value="DUF1028"/>
    <property type="match status" value="1"/>
</dbReference>
<accession>A0A850LLR1</accession>
<dbReference type="InterPro" id="IPR010430">
    <property type="entry name" value="DUF1028"/>
</dbReference>